<dbReference type="PANTHER" id="PTHR30469:SF20">
    <property type="entry name" value="EFFLUX RND TRANSPORTER PERIPLASMIC ADAPTOR SUBUNIT"/>
    <property type="match status" value="1"/>
</dbReference>
<accession>A0ABT7F7W7</accession>
<organism evidence="2 3">
    <name type="scientific">Pseudodonghicola flavimaris</name>
    <dbReference type="NCBI Taxonomy" id="3050036"/>
    <lineage>
        <taxon>Bacteria</taxon>
        <taxon>Pseudomonadati</taxon>
        <taxon>Pseudomonadota</taxon>
        <taxon>Alphaproteobacteria</taxon>
        <taxon>Rhodobacterales</taxon>
        <taxon>Paracoccaceae</taxon>
        <taxon>Pseudodonghicola</taxon>
    </lineage>
</organism>
<dbReference type="InterPro" id="IPR058627">
    <property type="entry name" value="MdtA-like_C"/>
</dbReference>
<reference evidence="2 3" key="1">
    <citation type="submission" date="2023-05" db="EMBL/GenBank/DDBJ databases">
        <title>Pseudodonghicola sp. nov.</title>
        <authorList>
            <person name="Huang J."/>
        </authorList>
    </citation>
    <scope>NUCLEOTIDE SEQUENCE [LARGE SCALE GENOMIC DNA]</scope>
    <source>
        <strain evidence="2 3">IC7</strain>
    </source>
</reference>
<dbReference type="RefSeq" id="WP_284483253.1">
    <property type="nucleotide sequence ID" value="NZ_JASNJD010000030.1"/>
</dbReference>
<dbReference type="Proteomes" id="UP001243757">
    <property type="component" value="Unassembled WGS sequence"/>
</dbReference>
<dbReference type="EMBL" id="JASNJD010000030">
    <property type="protein sequence ID" value="MDK3020719.1"/>
    <property type="molecule type" value="Genomic_DNA"/>
</dbReference>
<sequence>MTDADTTAQTYDVEFVIEGAIDPRLLSGMTANVRVTAAAEGAQSRSVVVPVSAIDTTSRNEPSVWLYDKDSGRVYRKTIRLGLPNDDEIVVLEGLAGDELVVSGGWWRLKENEPVAVRGL</sequence>
<proteinExistence type="predicted"/>
<name>A0ABT7F7W7_9RHOB</name>
<protein>
    <recommendedName>
        <fullName evidence="1">Multidrug resistance protein MdtA-like C-terminal permuted SH3 domain-containing protein</fullName>
    </recommendedName>
</protein>
<keyword evidence="3" id="KW-1185">Reference proteome</keyword>
<dbReference type="Gene3D" id="2.40.420.20">
    <property type="match status" value="1"/>
</dbReference>
<gene>
    <name evidence="2" type="ORF">QO033_23845</name>
</gene>
<feature type="domain" description="Multidrug resistance protein MdtA-like C-terminal permuted SH3" evidence="1">
    <location>
        <begin position="47"/>
        <end position="104"/>
    </location>
</feature>
<evidence type="ECO:0000313" key="2">
    <source>
        <dbReference type="EMBL" id="MDK3020719.1"/>
    </source>
</evidence>
<dbReference type="PANTHER" id="PTHR30469">
    <property type="entry name" value="MULTIDRUG RESISTANCE PROTEIN MDTA"/>
    <property type="match status" value="1"/>
</dbReference>
<evidence type="ECO:0000313" key="3">
    <source>
        <dbReference type="Proteomes" id="UP001243757"/>
    </source>
</evidence>
<evidence type="ECO:0000259" key="1">
    <source>
        <dbReference type="Pfam" id="PF25967"/>
    </source>
</evidence>
<dbReference type="Pfam" id="PF25967">
    <property type="entry name" value="RND-MFP_C"/>
    <property type="match status" value="1"/>
</dbReference>
<comment type="caution">
    <text evidence="2">The sequence shown here is derived from an EMBL/GenBank/DDBJ whole genome shotgun (WGS) entry which is preliminary data.</text>
</comment>